<dbReference type="InterPro" id="IPR010982">
    <property type="entry name" value="Lambda_DNA-bd_dom_sf"/>
</dbReference>
<dbReference type="Proteomes" id="UP000646776">
    <property type="component" value="Unassembled WGS sequence"/>
</dbReference>
<sequence length="393" mass="43135">MTGNGESETGIIRCFGQQVRLLRTSRGLTRAELGAKLGYSEDMVTSVELGRRIPKPEFIDRADAVLEAGGLLAVMKEEVGLARYPAFFRDAAKLEAEAVELHVYASKAVPGLLQTEEYARAVCEMWLPLLDPETVNQRVGSRLARQVILDRQPSPTISFVIEEHVLRRPLGGREVMRGQLEEVLLRAQQRNVVVQVMPIGCVEHAALDGPFTLYETQKGQRLAYERHAWRHARPGRHAGRMHSPSPQRHRAPAPTPPPEFAMAFTSTPRGARLARLFVSHCLDSWGHPYDGGVNETLTLITAELCANAVRHGRVPGRDFHVRLAAEADGGRLRLEVSDSRAERPPAVTAPTAPDAESESGRGLLLVTSLADGWGVTDRRPGTGKTVWAVVDVG</sequence>
<dbReference type="GO" id="GO:0003677">
    <property type="term" value="F:DNA binding"/>
    <property type="evidence" value="ECO:0007669"/>
    <property type="project" value="InterPro"/>
</dbReference>
<dbReference type="PROSITE" id="PS50943">
    <property type="entry name" value="HTH_CROC1"/>
    <property type="match status" value="1"/>
</dbReference>
<keyword evidence="1" id="KW-0418">Kinase</keyword>
<keyword evidence="1" id="KW-0723">Serine/threonine-protein kinase</keyword>
<evidence type="ECO:0000256" key="1">
    <source>
        <dbReference type="ARBA" id="ARBA00022527"/>
    </source>
</evidence>
<dbReference type="InterPro" id="IPR050267">
    <property type="entry name" value="Anti-sigma-factor_SerPK"/>
</dbReference>
<dbReference type="InterPro" id="IPR003594">
    <property type="entry name" value="HATPase_dom"/>
</dbReference>
<feature type="region of interest" description="Disordered" evidence="2">
    <location>
        <begin position="235"/>
        <end position="255"/>
    </location>
</feature>
<dbReference type="Gene3D" id="3.30.565.10">
    <property type="entry name" value="Histidine kinase-like ATPase, C-terminal domain"/>
    <property type="match status" value="1"/>
</dbReference>
<feature type="compositionally biased region" description="Low complexity" evidence="2">
    <location>
        <begin position="344"/>
        <end position="354"/>
    </location>
</feature>
<reference evidence="4" key="2">
    <citation type="submission" date="2020-09" db="EMBL/GenBank/DDBJ databases">
        <authorList>
            <person name="Sun Q."/>
            <person name="Ohkuma M."/>
        </authorList>
    </citation>
    <scope>NUCLEOTIDE SEQUENCE</scope>
    <source>
        <strain evidence="4">JCM 4125</strain>
    </source>
</reference>
<feature type="domain" description="HTH cro/C1-type" evidence="3">
    <location>
        <begin position="19"/>
        <end position="59"/>
    </location>
</feature>
<name>A0A918HCZ5_9ACTN</name>
<dbReference type="Pfam" id="PF13560">
    <property type="entry name" value="HTH_31"/>
    <property type="match status" value="1"/>
</dbReference>
<comment type="caution">
    <text evidence="4">The sequence shown here is derived from an EMBL/GenBank/DDBJ whole genome shotgun (WGS) entry which is preliminary data.</text>
</comment>
<dbReference type="Gene3D" id="1.10.260.40">
    <property type="entry name" value="lambda repressor-like DNA-binding domains"/>
    <property type="match status" value="1"/>
</dbReference>
<dbReference type="RefSeq" id="WP_308435657.1">
    <property type="nucleotide sequence ID" value="NZ_BMSA01000008.1"/>
</dbReference>
<dbReference type="InterPro" id="IPR043917">
    <property type="entry name" value="DUF5753"/>
</dbReference>
<dbReference type="SMART" id="SM00530">
    <property type="entry name" value="HTH_XRE"/>
    <property type="match status" value="1"/>
</dbReference>
<dbReference type="PANTHER" id="PTHR35526:SF3">
    <property type="entry name" value="ANTI-SIGMA-F FACTOR RSBW"/>
    <property type="match status" value="1"/>
</dbReference>
<dbReference type="InterPro" id="IPR001387">
    <property type="entry name" value="Cro/C1-type_HTH"/>
</dbReference>
<keyword evidence="5" id="KW-1185">Reference proteome</keyword>
<accession>A0A918HCZ5</accession>
<dbReference type="Pfam" id="PF19054">
    <property type="entry name" value="DUF5753"/>
    <property type="match status" value="1"/>
</dbReference>
<evidence type="ECO:0000256" key="2">
    <source>
        <dbReference type="SAM" id="MobiDB-lite"/>
    </source>
</evidence>
<dbReference type="CDD" id="cd16936">
    <property type="entry name" value="HATPase_RsbW-like"/>
    <property type="match status" value="1"/>
</dbReference>
<dbReference type="GO" id="GO:0004674">
    <property type="term" value="F:protein serine/threonine kinase activity"/>
    <property type="evidence" value="ECO:0007669"/>
    <property type="project" value="UniProtKB-KW"/>
</dbReference>
<dbReference type="CDD" id="cd00093">
    <property type="entry name" value="HTH_XRE"/>
    <property type="match status" value="1"/>
</dbReference>
<evidence type="ECO:0000259" key="3">
    <source>
        <dbReference type="PROSITE" id="PS50943"/>
    </source>
</evidence>
<evidence type="ECO:0000313" key="4">
    <source>
        <dbReference type="EMBL" id="GGT52633.1"/>
    </source>
</evidence>
<keyword evidence="1" id="KW-0808">Transferase</keyword>
<feature type="compositionally biased region" description="Basic and acidic residues" evidence="2">
    <location>
        <begin position="334"/>
        <end position="343"/>
    </location>
</feature>
<dbReference type="EMBL" id="BMSA01000008">
    <property type="protein sequence ID" value="GGT52633.1"/>
    <property type="molecule type" value="Genomic_DNA"/>
</dbReference>
<dbReference type="Pfam" id="PF13581">
    <property type="entry name" value="HATPase_c_2"/>
    <property type="match status" value="1"/>
</dbReference>
<proteinExistence type="predicted"/>
<reference evidence="4" key="1">
    <citation type="journal article" date="2014" name="Int. J. Syst. Evol. Microbiol.">
        <title>Complete genome sequence of Corynebacterium casei LMG S-19264T (=DSM 44701T), isolated from a smear-ripened cheese.</title>
        <authorList>
            <consortium name="US DOE Joint Genome Institute (JGI-PGF)"/>
            <person name="Walter F."/>
            <person name="Albersmeier A."/>
            <person name="Kalinowski J."/>
            <person name="Ruckert C."/>
        </authorList>
    </citation>
    <scope>NUCLEOTIDE SEQUENCE</scope>
    <source>
        <strain evidence="4">JCM 4125</strain>
    </source>
</reference>
<gene>
    <name evidence="4" type="ORF">GCM10010226_32010</name>
</gene>
<evidence type="ECO:0000313" key="5">
    <source>
        <dbReference type="Proteomes" id="UP000646776"/>
    </source>
</evidence>
<dbReference type="SUPFAM" id="SSF55874">
    <property type="entry name" value="ATPase domain of HSP90 chaperone/DNA topoisomerase II/histidine kinase"/>
    <property type="match status" value="1"/>
</dbReference>
<feature type="region of interest" description="Disordered" evidence="2">
    <location>
        <begin position="334"/>
        <end position="360"/>
    </location>
</feature>
<dbReference type="InterPro" id="IPR036890">
    <property type="entry name" value="HATPase_C_sf"/>
</dbReference>
<dbReference type="PANTHER" id="PTHR35526">
    <property type="entry name" value="ANTI-SIGMA-F FACTOR RSBW-RELATED"/>
    <property type="match status" value="1"/>
</dbReference>
<protein>
    <recommendedName>
        <fullName evidence="3">HTH cro/C1-type domain-containing protein</fullName>
    </recommendedName>
</protein>
<organism evidence="4 5">
    <name type="scientific">Streptomyces phaeofaciens</name>
    <dbReference type="NCBI Taxonomy" id="68254"/>
    <lineage>
        <taxon>Bacteria</taxon>
        <taxon>Bacillati</taxon>
        <taxon>Actinomycetota</taxon>
        <taxon>Actinomycetes</taxon>
        <taxon>Kitasatosporales</taxon>
        <taxon>Streptomycetaceae</taxon>
        <taxon>Streptomyces</taxon>
    </lineage>
</organism>
<dbReference type="AlphaFoldDB" id="A0A918HCZ5"/>
<dbReference type="SUPFAM" id="SSF47413">
    <property type="entry name" value="lambda repressor-like DNA-binding domains"/>
    <property type="match status" value="1"/>
</dbReference>